<dbReference type="GO" id="GO:0016301">
    <property type="term" value="F:kinase activity"/>
    <property type="evidence" value="ECO:0007669"/>
    <property type="project" value="UniProtKB-KW"/>
</dbReference>
<proteinExistence type="inferred from homology"/>
<evidence type="ECO:0000256" key="2">
    <source>
        <dbReference type="ARBA" id="ARBA00005810"/>
    </source>
</evidence>
<dbReference type="PANTHER" id="PTHR43071">
    <property type="entry name" value="2-AMINO-4-HYDROXY-6-HYDROXYMETHYLDIHYDROPTERIDINE PYROPHOSPHOKINASE"/>
    <property type="match status" value="1"/>
</dbReference>
<dbReference type="PANTHER" id="PTHR43071:SF1">
    <property type="entry name" value="2-AMINO-4-HYDROXY-6-HYDROXYMETHYLDIHYDROPTERIDINE PYROPHOSPHOKINASE"/>
    <property type="match status" value="1"/>
</dbReference>
<evidence type="ECO:0000256" key="10">
    <source>
        <dbReference type="ARBA" id="ARBA00029409"/>
    </source>
</evidence>
<name>A0A251WZU2_9RHOB</name>
<keyword evidence="7 14" id="KW-0418">Kinase</keyword>
<dbReference type="EMBL" id="MSPP01000002">
    <property type="protein sequence ID" value="OUD09453.1"/>
    <property type="molecule type" value="Genomic_DNA"/>
</dbReference>
<reference evidence="14 15" key="1">
    <citation type="submission" date="2016-12" db="EMBL/GenBank/DDBJ databases">
        <title>The draft genome sequence of HSLHS2.</title>
        <authorList>
            <person name="Hu D."/>
            <person name="Wang L."/>
            <person name="Shao Z."/>
        </authorList>
    </citation>
    <scope>NUCLEOTIDE SEQUENCE [LARGE SCALE GENOMIC DNA]</scope>
    <source>
        <strain evidence="14">MCCC 1A06712</strain>
    </source>
</reference>
<dbReference type="AlphaFoldDB" id="A0A251WZU2"/>
<gene>
    <name evidence="14" type="ORF">BVC71_06265</name>
</gene>
<dbReference type="SUPFAM" id="SSF55083">
    <property type="entry name" value="6-hydroxymethyl-7,8-dihydropterin pyrophosphokinase, HPPK"/>
    <property type="match status" value="1"/>
</dbReference>
<evidence type="ECO:0000256" key="9">
    <source>
        <dbReference type="ARBA" id="ARBA00022909"/>
    </source>
</evidence>
<keyword evidence="15" id="KW-1185">Reference proteome</keyword>
<dbReference type="GO" id="GO:0046656">
    <property type="term" value="P:folic acid biosynthetic process"/>
    <property type="evidence" value="ECO:0007669"/>
    <property type="project" value="UniProtKB-KW"/>
</dbReference>
<evidence type="ECO:0000259" key="13">
    <source>
        <dbReference type="PROSITE" id="PS00794"/>
    </source>
</evidence>
<evidence type="ECO:0000256" key="4">
    <source>
        <dbReference type="ARBA" id="ARBA00016218"/>
    </source>
</evidence>
<evidence type="ECO:0000256" key="8">
    <source>
        <dbReference type="ARBA" id="ARBA00022840"/>
    </source>
</evidence>
<keyword evidence="6" id="KW-0547">Nucleotide-binding</keyword>
<dbReference type="UniPathway" id="UPA00077">
    <property type="reaction ID" value="UER00155"/>
</dbReference>
<dbReference type="Pfam" id="PF01288">
    <property type="entry name" value="HPPK"/>
    <property type="match status" value="1"/>
</dbReference>
<dbReference type="GO" id="GO:0046654">
    <property type="term" value="P:tetrahydrofolate biosynthetic process"/>
    <property type="evidence" value="ECO:0007669"/>
    <property type="project" value="UniProtKB-UniPathway"/>
</dbReference>
<evidence type="ECO:0000256" key="11">
    <source>
        <dbReference type="ARBA" id="ARBA00029766"/>
    </source>
</evidence>
<dbReference type="PROSITE" id="PS00794">
    <property type="entry name" value="HPPK"/>
    <property type="match status" value="1"/>
</dbReference>
<dbReference type="Proteomes" id="UP000194664">
    <property type="component" value="Unassembled WGS sequence"/>
</dbReference>
<comment type="pathway">
    <text evidence="1">Cofactor biosynthesis; tetrahydrofolate biosynthesis; 2-amino-4-hydroxy-6-hydroxymethyl-7,8-dihydropteridine diphosphate from 7,8-dihydroneopterin triphosphate: step 4/4.</text>
</comment>
<comment type="function">
    <text evidence="10">Catalyzes the transfer of pyrophosphate from adenosine triphosphate (ATP) to 6-hydroxymethyl-7,8-dihydropterin, an enzymatic step in folate biosynthesis pathway.</text>
</comment>
<dbReference type="InterPro" id="IPR000550">
    <property type="entry name" value="Hppk"/>
</dbReference>
<feature type="domain" description="7,8-dihydro-6-hydroxymethylpterin-pyrophosphokinase" evidence="13">
    <location>
        <begin position="96"/>
        <end position="107"/>
    </location>
</feature>
<comment type="caution">
    <text evidence="14">The sequence shown here is derived from an EMBL/GenBank/DDBJ whole genome shotgun (WGS) entry which is preliminary data.</text>
</comment>
<dbReference type="GO" id="GO:0003848">
    <property type="term" value="F:2-amino-4-hydroxy-6-hydroxymethyldihydropteridine diphosphokinase activity"/>
    <property type="evidence" value="ECO:0007669"/>
    <property type="project" value="UniProtKB-EC"/>
</dbReference>
<dbReference type="InterPro" id="IPR035907">
    <property type="entry name" value="Hppk_sf"/>
</dbReference>
<evidence type="ECO:0000256" key="5">
    <source>
        <dbReference type="ARBA" id="ARBA00022679"/>
    </source>
</evidence>
<protein>
    <recommendedName>
        <fullName evidence="4">2-amino-4-hydroxy-6-hydroxymethyldihydropteridine pyrophosphokinase</fullName>
        <ecNumber evidence="3">2.7.6.3</ecNumber>
    </recommendedName>
    <alternativeName>
        <fullName evidence="11">6-hydroxymethyl-7,8-dihydropterin pyrophosphokinase</fullName>
    </alternativeName>
    <alternativeName>
        <fullName evidence="12">7,8-dihydro-6-hydroxymethylpterin-pyrophosphokinase</fullName>
    </alternativeName>
</protein>
<keyword evidence="8" id="KW-0067">ATP-binding</keyword>
<evidence type="ECO:0000256" key="6">
    <source>
        <dbReference type="ARBA" id="ARBA00022741"/>
    </source>
</evidence>
<evidence type="ECO:0000256" key="7">
    <source>
        <dbReference type="ARBA" id="ARBA00022777"/>
    </source>
</evidence>
<sequence length="191" mass="21725">MYYSMRTLTLVALGSNATSSFGTPKEIIDHAIATIESRLGTTCEKSPIYRTPCFPKGAGPDYANAVIRFETNLEPSKILHQLHEIETEFGRVRTKRWGERTLDLDLLCHGDTILPDDTEVLHWMNLPISEQTQIAPNQLILPHPRIQDRAFVLVPMAMVAPNWRHPVLHKTVIDMRDALPQTEIEEVVLYD</sequence>
<evidence type="ECO:0000256" key="12">
    <source>
        <dbReference type="ARBA" id="ARBA00033413"/>
    </source>
</evidence>
<dbReference type="Gene3D" id="3.30.70.560">
    <property type="entry name" value="7,8-Dihydro-6-hydroxymethylpterin-pyrophosphokinase HPPK"/>
    <property type="match status" value="1"/>
</dbReference>
<evidence type="ECO:0000313" key="15">
    <source>
        <dbReference type="Proteomes" id="UP000194664"/>
    </source>
</evidence>
<comment type="similarity">
    <text evidence="2">Belongs to the HPPK family.</text>
</comment>
<dbReference type="CDD" id="cd00483">
    <property type="entry name" value="HPPK"/>
    <property type="match status" value="1"/>
</dbReference>
<evidence type="ECO:0000256" key="1">
    <source>
        <dbReference type="ARBA" id="ARBA00005051"/>
    </source>
</evidence>
<keyword evidence="5" id="KW-0808">Transferase</keyword>
<evidence type="ECO:0000313" key="14">
    <source>
        <dbReference type="EMBL" id="OUD09453.1"/>
    </source>
</evidence>
<dbReference type="GO" id="GO:0005524">
    <property type="term" value="F:ATP binding"/>
    <property type="evidence" value="ECO:0007669"/>
    <property type="project" value="UniProtKB-KW"/>
</dbReference>
<evidence type="ECO:0000256" key="3">
    <source>
        <dbReference type="ARBA" id="ARBA00013253"/>
    </source>
</evidence>
<dbReference type="NCBIfam" id="TIGR01498">
    <property type="entry name" value="folK"/>
    <property type="match status" value="1"/>
</dbReference>
<keyword evidence="9" id="KW-0289">Folate biosynthesis</keyword>
<accession>A0A251WZU2</accession>
<dbReference type="EC" id="2.7.6.3" evidence="3"/>
<organism evidence="14 15">
    <name type="scientific">Marivivens niveibacter</name>
    <dbReference type="NCBI Taxonomy" id="1930667"/>
    <lineage>
        <taxon>Bacteria</taxon>
        <taxon>Pseudomonadati</taxon>
        <taxon>Pseudomonadota</taxon>
        <taxon>Alphaproteobacteria</taxon>
        <taxon>Rhodobacterales</taxon>
        <taxon>Paracoccaceae</taxon>
        <taxon>Marivivens group</taxon>
        <taxon>Marivivens</taxon>
    </lineage>
</organism>